<comment type="caution">
    <text evidence="4">The sequence shown here is derived from an EMBL/GenBank/DDBJ whole genome shotgun (WGS) entry which is preliminary data.</text>
</comment>
<dbReference type="AlphaFoldDB" id="A0A2K3USX2"/>
<evidence type="ECO:0000256" key="1">
    <source>
        <dbReference type="ARBA" id="ARBA00022801"/>
    </source>
</evidence>
<evidence type="ECO:0000313" key="4">
    <source>
        <dbReference type="EMBL" id="PNY79643.1"/>
    </source>
</evidence>
<name>A0A2K3USX2_9DEIO</name>
<evidence type="ECO:0000259" key="3">
    <source>
        <dbReference type="SMART" id="SM00642"/>
    </source>
</evidence>
<dbReference type="Pfam" id="PF00128">
    <property type="entry name" value="Alpha-amylase"/>
    <property type="match status" value="1"/>
</dbReference>
<reference evidence="4 5" key="1">
    <citation type="submission" date="2018-01" db="EMBL/GenBank/DDBJ databases">
        <title>Deinococcus koreensis sp. nov., a radiation-resistant bacterium isolated from river water.</title>
        <authorList>
            <person name="Choi A."/>
        </authorList>
    </citation>
    <scope>NUCLEOTIDE SEQUENCE [LARGE SCALE GENOMIC DNA]</scope>
    <source>
        <strain evidence="4 5">SJW1-2</strain>
    </source>
</reference>
<dbReference type="InterPro" id="IPR006047">
    <property type="entry name" value="GH13_cat_dom"/>
</dbReference>
<dbReference type="CDD" id="cd11338">
    <property type="entry name" value="AmyAc_CMD"/>
    <property type="match status" value="1"/>
</dbReference>
<dbReference type="OrthoDB" id="53578at2"/>
<dbReference type="GO" id="GO:0005975">
    <property type="term" value="P:carbohydrate metabolic process"/>
    <property type="evidence" value="ECO:0007669"/>
    <property type="project" value="InterPro"/>
</dbReference>
<dbReference type="Gene3D" id="3.20.20.80">
    <property type="entry name" value="Glycosidases"/>
    <property type="match status" value="1"/>
</dbReference>
<organism evidence="4 5">
    <name type="scientific">Deinococcus koreensis</name>
    <dbReference type="NCBI Taxonomy" id="2054903"/>
    <lineage>
        <taxon>Bacteria</taxon>
        <taxon>Thermotogati</taxon>
        <taxon>Deinococcota</taxon>
        <taxon>Deinococci</taxon>
        <taxon>Deinococcales</taxon>
        <taxon>Deinococcaceae</taxon>
        <taxon>Deinococcus</taxon>
    </lineage>
</organism>
<feature type="domain" description="Glycosyl hydrolase family 13 catalytic" evidence="3">
    <location>
        <begin position="135"/>
        <end position="549"/>
    </location>
</feature>
<keyword evidence="5" id="KW-1185">Reference proteome</keyword>
<gene>
    <name evidence="4" type="ORF">CVO96_16900</name>
</gene>
<dbReference type="PANTHER" id="PTHR10357:SF210">
    <property type="entry name" value="MALTODEXTRIN GLUCOSIDASE"/>
    <property type="match status" value="1"/>
</dbReference>
<keyword evidence="2 4" id="KW-0326">Glycosidase</keyword>
<dbReference type="SMART" id="SM00642">
    <property type="entry name" value="Aamy"/>
    <property type="match status" value="1"/>
</dbReference>
<proteinExistence type="predicted"/>
<evidence type="ECO:0000256" key="2">
    <source>
        <dbReference type="ARBA" id="ARBA00023295"/>
    </source>
</evidence>
<dbReference type="PANTHER" id="PTHR10357">
    <property type="entry name" value="ALPHA-AMYLASE FAMILY MEMBER"/>
    <property type="match status" value="1"/>
</dbReference>
<protein>
    <submittedName>
        <fullName evidence="4">Alpha-glycosidase</fullName>
    </submittedName>
</protein>
<dbReference type="InterPro" id="IPR017853">
    <property type="entry name" value="GH"/>
</dbReference>
<dbReference type="RefSeq" id="WP_103313627.1">
    <property type="nucleotide sequence ID" value="NZ_PPPD01000002.1"/>
</dbReference>
<evidence type="ECO:0000313" key="5">
    <source>
        <dbReference type="Proteomes" id="UP000236379"/>
    </source>
</evidence>
<keyword evidence="1" id="KW-0378">Hydrolase</keyword>
<dbReference type="SUPFAM" id="SSF51445">
    <property type="entry name" value="(Trans)glycosidases"/>
    <property type="match status" value="1"/>
</dbReference>
<dbReference type="Proteomes" id="UP000236379">
    <property type="component" value="Unassembled WGS sequence"/>
</dbReference>
<dbReference type="EMBL" id="PPPD01000002">
    <property type="protein sequence ID" value="PNY79643.1"/>
    <property type="molecule type" value="Genomic_DNA"/>
</dbReference>
<accession>A0A2K3USX2</accession>
<dbReference type="GO" id="GO:0016798">
    <property type="term" value="F:hydrolase activity, acting on glycosyl bonds"/>
    <property type="evidence" value="ECO:0007669"/>
    <property type="project" value="UniProtKB-KW"/>
</dbReference>
<sequence length="660" mass="74448">MFPAFTADPAAWHDATEAHTCPATAEIGGTVTLRLRTRLRPRRVQVLELRHGEILAFAAHPCEAPYEGWAEKWYAYDLRLGSLQNRYIWRLDFEEDMLFVSTAGLKPVCPGYRDWYSVLADYQPPEWVWESVFYQIFPDRFRRGGSHPRPEPGAYAYPQLHPEVIGALSPGRSELERAALGAFPLRTPDWDEPLSIAEDAHTLYGGDLAGVQDALPYLEALGINALWLNPIFRSPSSHRYDTSDYREVDPHLGGEVAFDHLSTALRRRGMRLVLDGVFNHLGNEHALFQRAMADPQAPERDYFTFRAASPGQLPYHGFYDVPTLPKLDYTHEAAYREFIDGPDSVTRHWLRRGIDGWRLDVAQGMGTAGTDGGNLEILRRLKRAAREENPQAYVLGERFFDAEHALQDGRGEDGVMNYHGFGLPVMTWLTGRDKDGEPQRIDTEALVAHLWDAYRVLPLPVALNQFNLLESHDIARALYRLDGNAERYLGALGLLMAYPGAPCLYYGSEIGLSQPHGDSMNYARATFPWEESAWNRELLEGVRRLVQLRRSLPALQRGSLRFVGVGEHSFALLRELGEGGTLSRVMCLVSRSPQTTTLDLYLPPGGWRDLESGELTGVPGAEGSTRLSWQGTRLLIWESPVDQLHQPSSAQPRRRRVILN</sequence>